<evidence type="ECO:0000313" key="3">
    <source>
        <dbReference type="EMBL" id="KAK0458564.1"/>
    </source>
</evidence>
<dbReference type="InterPro" id="IPR000089">
    <property type="entry name" value="Biotin_lipoyl"/>
</dbReference>
<name>A0AA39KCD2_ARMTA</name>
<feature type="domain" description="Lipoyl-binding" evidence="2">
    <location>
        <begin position="32"/>
        <end position="107"/>
    </location>
</feature>
<keyword evidence="4" id="KW-1185">Reference proteome</keyword>
<dbReference type="EMBL" id="JAUEPS010000017">
    <property type="protein sequence ID" value="KAK0458564.1"/>
    <property type="molecule type" value="Genomic_DNA"/>
</dbReference>
<dbReference type="PANTHER" id="PTHR23151:SF90">
    <property type="entry name" value="DIHYDROLIPOYLLYSINE-RESIDUE ACETYLTRANSFERASE COMPONENT OF PYRUVATE DEHYDROGENASE COMPLEX, MITOCHONDRIAL-RELATED"/>
    <property type="match status" value="1"/>
</dbReference>
<reference evidence="3" key="1">
    <citation type="submission" date="2023-06" db="EMBL/GenBank/DDBJ databases">
        <authorList>
            <consortium name="Lawrence Berkeley National Laboratory"/>
            <person name="Ahrendt S."/>
            <person name="Sahu N."/>
            <person name="Indic B."/>
            <person name="Wong-Bajracharya J."/>
            <person name="Merenyi Z."/>
            <person name="Ke H.-M."/>
            <person name="Monk M."/>
            <person name="Kocsube S."/>
            <person name="Drula E."/>
            <person name="Lipzen A."/>
            <person name="Balint B."/>
            <person name="Henrissat B."/>
            <person name="Andreopoulos B."/>
            <person name="Martin F.M."/>
            <person name="Harder C.B."/>
            <person name="Rigling D."/>
            <person name="Ford K.L."/>
            <person name="Foster G.D."/>
            <person name="Pangilinan J."/>
            <person name="Papanicolaou A."/>
            <person name="Barry K."/>
            <person name="LaButti K."/>
            <person name="Viragh M."/>
            <person name="Koriabine M."/>
            <person name="Yan M."/>
            <person name="Riley R."/>
            <person name="Champramary S."/>
            <person name="Plett K.L."/>
            <person name="Tsai I.J."/>
            <person name="Slot J."/>
            <person name="Sipos G."/>
            <person name="Plett J."/>
            <person name="Nagy L.G."/>
            <person name="Grigoriev I.V."/>
        </authorList>
    </citation>
    <scope>NUCLEOTIDE SEQUENCE</scope>
    <source>
        <strain evidence="3">CCBAS 213</strain>
    </source>
</reference>
<organism evidence="3 4">
    <name type="scientific">Armillaria tabescens</name>
    <name type="common">Ringless honey mushroom</name>
    <name type="synonym">Agaricus tabescens</name>
    <dbReference type="NCBI Taxonomy" id="1929756"/>
    <lineage>
        <taxon>Eukaryota</taxon>
        <taxon>Fungi</taxon>
        <taxon>Dikarya</taxon>
        <taxon>Basidiomycota</taxon>
        <taxon>Agaricomycotina</taxon>
        <taxon>Agaricomycetes</taxon>
        <taxon>Agaricomycetidae</taxon>
        <taxon>Agaricales</taxon>
        <taxon>Marasmiineae</taxon>
        <taxon>Physalacriaceae</taxon>
        <taxon>Desarmillaria</taxon>
    </lineage>
</organism>
<feature type="region of interest" description="Disordered" evidence="1">
    <location>
        <begin position="229"/>
        <end position="249"/>
    </location>
</feature>
<dbReference type="Pfam" id="PF00364">
    <property type="entry name" value="Biotin_lipoyl"/>
    <property type="match status" value="1"/>
</dbReference>
<accession>A0AA39KCD2</accession>
<dbReference type="RefSeq" id="XP_060330834.1">
    <property type="nucleotide sequence ID" value="XM_060477423.1"/>
</dbReference>
<dbReference type="InterPro" id="IPR011053">
    <property type="entry name" value="Single_hybrid_motif"/>
</dbReference>
<dbReference type="CDD" id="cd06849">
    <property type="entry name" value="lipoyl_domain"/>
    <property type="match status" value="1"/>
</dbReference>
<feature type="compositionally biased region" description="Polar residues" evidence="1">
    <location>
        <begin position="188"/>
        <end position="199"/>
    </location>
</feature>
<dbReference type="Proteomes" id="UP001175211">
    <property type="component" value="Unassembled WGS sequence"/>
</dbReference>
<evidence type="ECO:0000259" key="2">
    <source>
        <dbReference type="PROSITE" id="PS50968"/>
    </source>
</evidence>
<feature type="region of interest" description="Disordered" evidence="1">
    <location>
        <begin position="185"/>
        <end position="213"/>
    </location>
</feature>
<dbReference type="GeneID" id="85360971"/>
<dbReference type="Gene3D" id="2.40.50.100">
    <property type="match status" value="1"/>
</dbReference>
<dbReference type="AlphaFoldDB" id="A0AA39KCD2"/>
<evidence type="ECO:0000313" key="4">
    <source>
        <dbReference type="Proteomes" id="UP001175211"/>
    </source>
</evidence>
<dbReference type="PANTHER" id="PTHR23151">
    <property type="entry name" value="DIHYDROLIPOAMIDE ACETYL/SUCCINYL-TRANSFERASE-RELATED"/>
    <property type="match status" value="1"/>
</dbReference>
<dbReference type="GO" id="GO:0045254">
    <property type="term" value="C:pyruvate dehydrogenase complex"/>
    <property type="evidence" value="ECO:0007669"/>
    <property type="project" value="InterPro"/>
</dbReference>
<sequence>MLKLTSTVARRQSVNKNVYKLGIRAFHESRTRPAIMMPAMSPLCNEATITRWMKKEGESFVAGDSLLQIESDVAVVDVVAESPGIIGKILIPAGTRCAYQQVIATVAKNVEDLAQLRAQGQAPPPPPATFVSPSAFPRASAPHIYSPAPRRSSAPTPHLERSSSPLMNSAIHRSSVDTHHYHSATARGMSTGSGFQSGRSAPTPIPASASSASQVEGAALRSKIVSSIGKVSPTKASDRETSNYFDGIL</sequence>
<comment type="caution">
    <text evidence="3">The sequence shown here is derived from an EMBL/GenBank/DDBJ whole genome shotgun (WGS) entry which is preliminary data.</text>
</comment>
<gene>
    <name evidence="3" type="ORF">EV420DRAFT_1642902</name>
</gene>
<dbReference type="InterPro" id="IPR045257">
    <property type="entry name" value="E2/Pdx1"/>
</dbReference>
<dbReference type="GO" id="GO:0006086">
    <property type="term" value="P:pyruvate decarboxylation to acetyl-CoA"/>
    <property type="evidence" value="ECO:0007669"/>
    <property type="project" value="InterPro"/>
</dbReference>
<feature type="region of interest" description="Disordered" evidence="1">
    <location>
        <begin position="141"/>
        <end position="164"/>
    </location>
</feature>
<dbReference type="PROSITE" id="PS50968">
    <property type="entry name" value="BIOTINYL_LIPOYL"/>
    <property type="match status" value="1"/>
</dbReference>
<feature type="compositionally biased region" description="Low complexity" evidence="1">
    <location>
        <begin position="200"/>
        <end position="213"/>
    </location>
</feature>
<protein>
    <recommendedName>
        <fullName evidence="2">Lipoyl-binding domain-containing protein</fullName>
    </recommendedName>
</protein>
<dbReference type="SUPFAM" id="SSF51230">
    <property type="entry name" value="Single hybrid motif"/>
    <property type="match status" value="1"/>
</dbReference>
<feature type="compositionally biased region" description="Low complexity" evidence="1">
    <location>
        <begin position="146"/>
        <end position="155"/>
    </location>
</feature>
<proteinExistence type="predicted"/>
<evidence type="ECO:0000256" key="1">
    <source>
        <dbReference type="SAM" id="MobiDB-lite"/>
    </source>
</evidence>